<proteinExistence type="predicted"/>
<dbReference type="AlphaFoldDB" id="A0A9W5TFB9"/>
<accession>A0A9W5TFB9</accession>
<evidence type="ECO:0000313" key="2">
    <source>
        <dbReference type="EMBL" id="GFE56000.1"/>
    </source>
</evidence>
<organism evidence="2 3">
    <name type="scientific">Babesia ovis</name>
    <dbReference type="NCBI Taxonomy" id="5869"/>
    <lineage>
        <taxon>Eukaryota</taxon>
        <taxon>Sar</taxon>
        <taxon>Alveolata</taxon>
        <taxon>Apicomplexa</taxon>
        <taxon>Aconoidasida</taxon>
        <taxon>Piroplasmida</taxon>
        <taxon>Babesiidae</taxon>
        <taxon>Babesia</taxon>
    </lineage>
</organism>
<keyword evidence="3" id="KW-1185">Reference proteome</keyword>
<gene>
    <name evidence="2" type="ORF">BaOVIS_033650</name>
</gene>
<dbReference type="OrthoDB" id="366432at2759"/>
<dbReference type="EMBL" id="BLIY01000031">
    <property type="protein sequence ID" value="GFE56000.1"/>
    <property type="molecule type" value="Genomic_DNA"/>
</dbReference>
<comment type="caution">
    <text evidence="2">The sequence shown here is derived from an EMBL/GenBank/DDBJ whole genome shotgun (WGS) entry which is preliminary data.</text>
</comment>
<dbReference type="Proteomes" id="UP001057455">
    <property type="component" value="Unassembled WGS sequence"/>
</dbReference>
<reference evidence="2" key="1">
    <citation type="submission" date="2019-12" db="EMBL/GenBank/DDBJ databases">
        <title>Genome sequence of Babesia ovis.</title>
        <authorList>
            <person name="Yamagishi J."/>
            <person name="Sevinc F."/>
            <person name="Xuan X."/>
        </authorList>
    </citation>
    <scope>NUCLEOTIDE SEQUENCE</scope>
    <source>
        <strain evidence="2">Selcuk</strain>
    </source>
</reference>
<evidence type="ECO:0000256" key="1">
    <source>
        <dbReference type="SAM" id="MobiDB-lite"/>
    </source>
</evidence>
<name>A0A9W5TFB9_BABOV</name>
<protein>
    <submittedName>
        <fullName evidence="2">Variant erythrocyte surface antigen beta subunit</fullName>
    </submittedName>
</protein>
<sequence length="72" mass="7852">MSETAPAAPAAPAPAGPPYKNLTDSPTNLKEAIDWILRVTNKDGHYKATTATGEFLPAERISFYLMSDFILR</sequence>
<evidence type="ECO:0000313" key="3">
    <source>
        <dbReference type="Proteomes" id="UP001057455"/>
    </source>
</evidence>
<feature type="region of interest" description="Disordered" evidence="1">
    <location>
        <begin position="1"/>
        <end position="25"/>
    </location>
</feature>